<proteinExistence type="predicted"/>
<organism evidence="2 3">
    <name type="scientific">Brachionus plicatilis</name>
    <name type="common">Marine rotifer</name>
    <name type="synonym">Brachionus muelleri</name>
    <dbReference type="NCBI Taxonomy" id="10195"/>
    <lineage>
        <taxon>Eukaryota</taxon>
        <taxon>Metazoa</taxon>
        <taxon>Spiralia</taxon>
        <taxon>Gnathifera</taxon>
        <taxon>Rotifera</taxon>
        <taxon>Eurotatoria</taxon>
        <taxon>Monogononta</taxon>
        <taxon>Pseudotrocha</taxon>
        <taxon>Ploima</taxon>
        <taxon>Brachionidae</taxon>
        <taxon>Brachionus</taxon>
    </lineage>
</organism>
<reference evidence="2 3" key="1">
    <citation type="journal article" date="2018" name="Sci. Rep.">
        <title>Genomic signatures of local adaptation to the degree of environmental predictability in rotifers.</title>
        <authorList>
            <person name="Franch-Gras L."/>
            <person name="Hahn C."/>
            <person name="Garcia-Roger E.M."/>
            <person name="Carmona M.J."/>
            <person name="Serra M."/>
            <person name="Gomez A."/>
        </authorList>
    </citation>
    <scope>NUCLEOTIDE SEQUENCE [LARGE SCALE GENOMIC DNA]</scope>
    <source>
        <strain evidence="2">HYR1</strain>
    </source>
</reference>
<gene>
    <name evidence="2" type="ORF">BpHYR1_043947</name>
</gene>
<evidence type="ECO:0000256" key="1">
    <source>
        <dbReference type="SAM" id="MobiDB-lite"/>
    </source>
</evidence>
<dbReference type="EMBL" id="REGN01009354">
    <property type="protein sequence ID" value="RNA01377.1"/>
    <property type="molecule type" value="Genomic_DNA"/>
</dbReference>
<sequence length="54" mass="6268">SILRKDLKIELPKKVPQNRAKRKYLIMEHPKKGLQNRASQNEPNNGASQERTSK</sequence>
<name>A0A3M7PQE9_BRAPC</name>
<evidence type="ECO:0000313" key="2">
    <source>
        <dbReference type="EMBL" id="RNA01377.1"/>
    </source>
</evidence>
<keyword evidence="3" id="KW-1185">Reference proteome</keyword>
<comment type="caution">
    <text evidence="2">The sequence shown here is derived from an EMBL/GenBank/DDBJ whole genome shotgun (WGS) entry which is preliminary data.</text>
</comment>
<dbReference type="AlphaFoldDB" id="A0A3M7PQE9"/>
<accession>A0A3M7PQE9</accession>
<feature type="compositionally biased region" description="Polar residues" evidence="1">
    <location>
        <begin position="36"/>
        <end position="54"/>
    </location>
</feature>
<feature type="region of interest" description="Disordered" evidence="1">
    <location>
        <begin position="28"/>
        <end position="54"/>
    </location>
</feature>
<dbReference type="Proteomes" id="UP000276133">
    <property type="component" value="Unassembled WGS sequence"/>
</dbReference>
<evidence type="ECO:0000313" key="3">
    <source>
        <dbReference type="Proteomes" id="UP000276133"/>
    </source>
</evidence>
<protein>
    <submittedName>
        <fullName evidence="2">Uncharacterized protein</fullName>
    </submittedName>
</protein>
<feature type="non-terminal residue" evidence="2">
    <location>
        <position position="1"/>
    </location>
</feature>